<proteinExistence type="predicted"/>
<name>A0ABN7NDH3_TIMPD</name>
<keyword evidence="3" id="KW-1185">Reference proteome</keyword>
<reference evidence="2" key="1">
    <citation type="submission" date="2021-03" db="EMBL/GenBank/DDBJ databases">
        <authorList>
            <person name="Tran Van P."/>
        </authorList>
    </citation>
    <scope>NUCLEOTIDE SEQUENCE</scope>
</reference>
<feature type="domain" description="Endonuclease/exonuclease/phosphatase" evidence="1">
    <location>
        <begin position="65"/>
        <end position="213"/>
    </location>
</feature>
<evidence type="ECO:0000259" key="1">
    <source>
        <dbReference type="Pfam" id="PF03372"/>
    </source>
</evidence>
<sequence length="237" mass="26602">MRWWARLNSGLPPDVSQVHQPLLVCTAHIHWDPEFCDVKLIQTMMLSNELRGILEDASQSFRPGHKPDTSGIQLLLCGDFNSLPDSGTYQSGHEPYTSGIQVDTLTYYQFLTSGRVPADHKDFKALTYKSSLQKISGCDKANEFIHSFKLASAYSEDIMPFTNYTFDFKGIIDYIFYAKSSMTPLGLLGPVAPEWLKENKIIGCPHPHVPSDHFPLLVELEMTPTVPPATNGLISRR</sequence>
<dbReference type="InterPro" id="IPR050410">
    <property type="entry name" value="CCR4/nocturin_mRNA_transcr"/>
</dbReference>
<dbReference type="Proteomes" id="UP001153148">
    <property type="component" value="Unassembled WGS sequence"/>
</dbReference>
<dbReference type="Gene3D" id="3.60.10.10">
    <property type="entry name" value="Endonuclease/exonuclease/phosphatase"/>
    <property type="match status" value="1"/>
</dbReference>
<dbReference type="InterPro" id="IPR005135">
    <property type="entry name" value="Endo/exonuclease/phosphatase"/>
</dbReference>
<dbReference type="InterPro" id="IPR036691">
    <property type="entry name" value="Endo/exonu/phosph_ase_sf"/>
</dbReference>
<dbReference type="PANTHER" id="PTHR12121">
    <property type="entry name" value="CARBON CATABOLITE REPRESSOR PROTEIN 4"/>
    <property type="match status" value="1"/>
</dbReference>
<protein>
    <recommendedName>
        <fullName evidence="1">Endonuclease/exonuclease/phosphatase domain-containing protein</fullName>
    </recommendedName>
</protein>
<gene>
    <name evidence="2" type="ORF">TPAB3V08_LOCUS956</name>
</gene>
<accession>A0ABN7NDH3</accession>
<organism evidence="2 3">
    <name type="scientific">Timema podura</name>
    <name type="common">Walking stick</name>
    <dbReference type="NCBI Taxonomy" id="61482"/>
    <lineage>
        <taxon>Eukaryota</taxon>
        <taxon>Metazoa</taxon>
        <taxon>Ecdysozoa</taxon>
        <taxon>Arthropoda</taxon>
        <taxon>Hexapoda</taxon>
        <taxon>Insecta</taxon>
        <taxon>Pterygota</taxon>
        <taxon>Neoptera</taxon>
        <taxon>Polyneoptera</taxon>
        <taxon>Phasmatodea</taxon>
        <taxon>Timematodea</taxon>
        <taxon>Timematoidea</taxon>
        <taxon>Timematidae</taxon>
        <taxon>Timema</taxon>
    </lineage>
</organism>
<evidence type="ECO:0000313" key="3">
    <source>
        <dbReference type="Proteomes" id="UP001153148"/>
    </source>
</evidence>
<dbReference type="SUPFAM" id="SSF56219">
    <property type="entry name" value="DNase I-like"/>
    <property type="match status" value="1"/>
</dbReference>
<evidence type="ECO:0000313" key="2">
    <source>
        <dbReference type="EMBL" id="CAG2053912.1"/>
    </source>
</evidence>
<dbReference type="PANTHER" id="PTHR12121:SF100">
    <property type="entry name" value="POLY(A)-SPECIFIC RIBONUCLEASE"/>
    <property type="match status" value="1"/>
</dbReference>
<comment type="caution">
    <text evidence="2">The sequence shown here is derived from an EMBL/GenBank/DDBJ whole genome shotgun (WGS) entry which is preliminary data.</text>
</comment>
<dbReference type="Pfam" id="PF03372">
    <property type="entry name" value="Exo_endo_phos"/>
    <property type="match status" value="1"/>
</dbReference>
<dbReference type="EMBL" id="CAJPIN010000794">
    <property type="protein sequence ID" value="CAG2053912.1"/>
    <property type="molecule type" value="Genomic_DNA"/>
</dbReference>